<evidence type="ECO:0000256" key="4">
    <source>
        <dbReference type="ARBA" id="ARBA00013558"/>
    </source>
</evidence>
<dbReference type="InterPro" id="IPR000192">
    <property type="entry name" value="Aminotrans_V_dom"/>
</dbReference>
<feature type="domain" description="Aminotransferase class V" evidence="11">
    <location>
        <begin position="5"/>
        <end position="81"/>
    </location>
</feature>
<name>A0A1N7HHD9_9RHOB</name>
<dbReference type="AlphaFoldDB" id="A0A1N7HHD9"/>
<dbReference type="PANTHER" id="PTHR11601:SF34">
    <property type="entry name" value="CYSTEINE DESULFURASE"/>
    <property type="match status" value="1"/>
</dbReference>
<keyword evidence="7" id="KW-0663">Pyridoxal phosphate</keyword>
<keyword evidence="8" id="KW-0408">Iron</keyword>
<evidence type="ECO:0000256" key="2">
    <source>
        <dbReference type="ARBA" id="ARBA00003120"/>
    </source>
</evidence>
<evidence type="ECO:0000313" key="13">
    <source>
        <dbReference type="Proteomes" id="UP000186019"/>
    </source>
</evidence>
<evidence type="ECO:0000256" key="5">
    <source>
        <dbReference type="ARBA" id="ARBA00022679"/>
    </source>
</evidence>
<keyword evidence="9" id="KW-0411">Iron-sulfur</keyword>
<evidence type="ECO:0000256" key="9">
    <source>
        <dbReference type="ARBA" id="ARBA00023014"/>
    </source>
</evidence>
<evidence type="ECO:0000256" key="7">
    <source>
        <dbReference type="ARBA" id="ARBA00022898"/>
    </source>
</evidence>
<evidence type="ECO:0000256" key="8">
    <source>
        <dbReference type="ARBA" id="ARBA00023004"/>
    </source>
</evidence>
<evidence type="ECO:0000256" key="3">
    <source>
        <dbReference type="ARBA" id="ARBA00006490"/>
    </source>
</evidence>
<keyword evidence="6" id="KW-0479">Metal-binding</keyword>
<dbReference type="InterPro" id="IPR016454">
    <property type="entry name" value="Cysteine_dSase"/>
</dbReference>
<dbReference type="Gene3D" id="3.40.640.10">
    <property type="entry name" value="Type I PLP-dependent aspartate aminotransferase-like (Major domain)"/>
    <property type="match status" value="1"/>
</dbReference>
<dbReference type="GO" id="GO:0031071">
    <property type="term" value="F:cysteine desulfurase activity"/>
    <property type="evidence" value="ECO:0007669"/>
    <property type="project" value="UniProtKB-EC"/>
</dbReference>
<dbReference type="SUPFAM" id="SSF53383">
    <property type="entry name" value="PLP-dependent transferases"/>
    <property type="match status" value="1"/>
</dbReference>
<dbReference type="GO" id="GO:0051536">
    <property type="term" value="F:iron-sulfur cluster binding"/>
    <property type="evidence" value="ECO:0007669"/>
    <property type="project" value="UniProtKB-KW"/>
</dbReference>
<feature type="domain" description="Aminotransferase class V" evidence="11">
    <location>
        <begin position="120"/>
        <end position="332"/>
    </location>
</feature>
<reference evidence="12 13" key="1">
    <citation type="submission" date="2017-01" db="EMBL/GenBank/DDBJ databases">
        <authorList>
            <person name="Mah S.A."/>
            <person name="Swanson W.J."/>
            <person name="Moy G.W."/>
            <person name="Vacquier V.D."/>
        </authorList>
    </citation>
    <scope>NUCLEOTIDE SEQUENCE [LARGE SCALE GENOMIC DNA]</scope>
    <source>
        <strain evidence="12 13">DSM 29590</strain>
    </source>
</reference>
<evidence type="ECO:0000256" key="1">
    <source>
        <dbReference type="ARBA" id="ARBA00001933"/>
    </source>
</evidence>
<keyword evidence="13" id="KW-1185">Reference proteome</keyword>
<dbReference type="Gene3D" id="3.90.1150.10">
    <property type="entry name" value="Aspartate Aminotransferase, domain 1"/>
    <property type="match status" value="1"/>
</dbReference>
<evidence type="ECO:0000313" key="12">
    <source>
        <dbReference type="EMBL" id="SIS24193.1"/>
    </source>
</evidence>
<comment type="cofactor">
    <cofactor evidence="1">
        <name>pyridoxal 5'-phosphate</name>
        <dbReference type="ChEBI" id="CHEBI:597326"/>
    </cofactor>
</comment>
<dbReference type="PANTHER" id="PTHR11601">
    <property type="entry name" value="CYSTEINE DESULFURYLASE FAMILY MEMBER"/>
    <property type="match status" value="1"/>
</dbReference>
<evidence type="ECO:0000259" key="11">
    <source>
        <dbReference type="Pfam" id="PF00266"/>
    </source>
</evidence>
<dbReference type="OrthoDB" id="9808002at2"/>
<comment type="similarity">
    <text evidence="3">Belongs to the class-V pyridoxal-phosphate-dependent aminotransferase family. NifS/IscS subfamily.</text>
</comment>
<dbReference type="Proteomes" id="UP000186019">
    <property type="component" value="Unassembled WGS sequence"/>
</dbReference>
<evidence type="ECO:0000256" key="6">
    <source>
        <dbReference type="ARBA" id="ARBA00022723"/>
    </source>
</evidence>
<comment type="catalytic activity">
    <reaction evidence="10">
        <text>(sulfur carrier)-H + L-cysteine = (sulfur carrier)-SH + L-alanine</text>
        <dbReference type="Rhea" id="RHEA:43892"/>
        <dbReference type="Rhea" id="RHEA-COMP:14737"/>
        <dbReference type="Rhea" id="RHEA-COMP:14739"/>
        <dbReference type="ChEBI" id="CHEBI:29917"/>
        <dbReference type="ChEBI" id="CHEBI:35235"/>
        <dbReference type="ChEBI" id="CHEBI:57972"/>
        <dbReference type="ChEBI" id="CHEBI:64428"/>
        <dbReference type="EC" id="2.8.1.7"/>
    </reaction>
</comment>
<dbReference type="InterPro" id="IPR015421">
    <property type="entry name" value="PyrdxlP-dep_Trfase_major"/>
</dbReference>
<dbReference type="InterPro" id="IPR015422">
    <property type="entry name" value="PyrdxlP-dep_Trfase_small"/>
</dbReference>
<dbReference type="InterPro" id="IPR015424">
    <property type="entry name" value="PyrdxlP-dep_Trfase"/>
</dbReference>
<accession>A0A1N7HHD9</accession>
<dbReference type="EMBL" id="FTNV01000003">
    <property type="protein sequence ID" value="SIS24193.1"/>
    <property type="molecule type" value="Genomic_DNA"/>
</dbReference>
<dbReference type="Pfam" id="PF00266">
    <property type="entry name" value="Aminotran_5"/>
    <property type="match status" value="2"/>
</dbReference>
<evidence type="ECO:0000256" key="10">
    <source>
        <dbReference type="ARBA" id="ARBA00050776"/>
    </source>
</evidence>
<gene>
    <name evidence="12" type="ORF">SAMN05421666_3053</name>
</gene>
<dbReference type="GO" id="GO:0046872">
    <property type="term" value="F:metal ion binding"/>
    <property type="evidence" value="ECO:0007669"/>
    <property type="project" value="UniProtKB-KW"/>
</dbReference>
<proteinExistence type="inferred from homology"/>
<dbReference type="RefSeq" id="WP_076535123.1">
    <property type="nucleotide sequence ID" value="NZ_FOAC01000002.1"/>
</dbReference>
<organism evidence="12 13">
    <name type="scientific">Roseovarius nanhaiticus</name>
    <dbReference type="NCBI Taxonomy" id="573024"/>
    <lineage>
        <taxon>Bacteria</taxon>
        <taxon>Pseudomonadati</taxon>
        <taxon>Pseudomonadota</taxon>
        <taxon>Alphaproteobacteria</taxon>
        <taxon>Rhodobacterales</taxon>
        <taxon>Roseobacteraceae</taxon>
        <taxon>Roseovarius</taxon>
    </lineage>
</organism>
<dbReference type="STRING" id="573024.SAMN05216208_2263"/>
<protein>
    <recommendedName>
        <fullName evidence="4">Cysteine desulfurase</fullName>
    </recommendedName>
</protein>
<sequence length="350" mass="35834">MKGRVYLDYNATAPLRPEARSAMIAAMDLLGNPSSVHSEGRAAKALVERARAQVAAAMGADGADVIFTSGATEAAALACAGRDLSAALIEHEAVAAWTDGALAVSSGGAVNVLNPARTALQLANSETGVVQTLPEGIAVSDMTQAFGKLRVGFNESGARMALISAHKLGGPKGIGALVVRRGTEVPAQIRGGGQEMGRRSGTENIIGIAGFGAAAEAAAQDLTNGTWDRVEKLRNILEKTIAAGANKTIFVGKGSVRLPNTSCVLTPGWKGETQVMALDLAGFAVSAGSACSSGKVRASAVLRAMGHDEADAACAIRVSLGPQTTEDEITRFAESWLALHDRHCARAGAH</sequence>
<keyword evidence="5" id="KW-0808">Transferase</keyword>
<dbReference type="Gene3D" id="1.10.260.50">
    <property type="match status" value="1"/>
</dbReference>
<comment type="function">
    <text evidence="2">Catalyzes the removal of elemental sulfur atoms from cysteine to produce alanine. Seems to participate in the biosynthesis of the nitrogenase metalloclusters by providing the inorganic sulfur required for the Fe-S core formation.</text>
</comment>
<dbReference type="PIRSF" id="PIRSF005572">
    <property type="entry name" value="NifS"/>
    <property type="match status" value="1"/>
</dbReference>